<organism evidence="1 2">
    <name type="scientific">Pleurodeles waltl</name>
    <name type="common">Iberian ribbed newt</name>
    <dbReference type="NCBI Taxonomy" id="8319"/>
    <lineage>
        <taxon>Eukaryota</taxon>
        <taxon>Metazoa</taxon>
        <taxon>Chordata</taxon>
        <taxon>Craniata</taxon>
        <taxon>Vertebrata</taxon>
        <taxon>Euteleostomi</taxon>
        <taxon>Amphibia</taxon>
        <taxon>Batrachia</taxon>
        <taxon>Caudata</taxon>
        <taxon>Salamandroidea</taxon>
        <taxon>Salamandridae</taxon>
        <taxon>Pleurodelinae</taxon>
        <taxon>Pleurodeles</taxon>
    </lineage>
</organism>
<reference evidence="1" key="1">
    <citation type="journal article" date="2022" name="bioRxiv">
        <title>Sequencing and chromosome-scale assembly of the giantPleurodeles waltlgenome.</title>
        <authorList>
            <person name="Brown T."/>
            <person name="Elewa A."/>
            <person name="Iarovenko S."/>
            <person name="Subramanian E."/>
            <person name="Araus A.J."/>
            <person name="Petzold A."/>
            <person name="Susuki M."/>
            <person name="Suzuki K.-i.T."/>
            <person name="Hayashi T."/>
            <person name="Toyoda A."/>
            <person name="Oliveira C."/>
            <person name="Osipova E."/>
            <person name="Leigh N.D."/>
            <person name="Simon A."/>
            <person name="Yun M.H."/>
        </authorList>
    </citation>
    <scope>NUCLEOTIDE SEQUENCE</scope>
    <source>
        <strain evidence="1">20211129_DDA</strain>
        <tissue evidence="1">Liver</tissue>
    </source>
</reference>
<accession>A0AAV7NSF1</accession>
<comment type="caution">
    <text evidence="1">The sequence shown here is derived from an EMBL/GenBank/DDBJ whole genome shotgun (WGS) entry which is preliminary data.</text>
</comment>
<name>A0AAV7NSF1_PLEWA</name>
<proteinExistence type="predicted"/>
<sequence>MGQGGLQSVYASDVQKISPVGLAETVPTNQGRYDIERVDNSLLLRDLYQAKMILTFEEEARDTIWVTLGQFLQFAKTARTTRESWMDFLNIPPVSQMRHYWKWDMDGD</sequence>
<protein>
    <submittedName>
        <fullName evidence="1">Uncharacterized protein</fullName>
    </submittedName>
</protein>
<gene>
    <name evidence="1" type="ORF">NDU88_007163</name>
</gene>
<dbReference type="Proteomes" id="UP001066276">
    <property type="component" value="Chromosome 8"/>
</dbReference>
<evidence type="ECO:0000313" key="2">
    <source>
        <dbReference type="Proteomes" id="UP001066276"/>
    </source>
</evidence>
<dbReference type="AlphaFoldDB" id="A0AAV7NSF1"/>
<keyword evidence="2" id="KW-1185">Reference proteome</keyword>
<evidence type="ECO:0000313" key="1">
    <source>
        <dbReference type="EMBL" id="KAJ1118977.1"/>
    </source>
</evidence>
<dbReference type="EMBL" id="JANPWB010000012">
    <property type="protein sequence ID" value="KAJ1118977.1"/>
    <property type="molecule type" value="Genomic_DNA"/>
</dbReference>